<gene>
    <name evidence="1" type="ORF">H257_08129</name>
</gene>
<dbReference type="VEuPathDB" id="FungiDB:H257_08129"/>
<proteinExistence type="predicted"/>
<reference evidence="1" key="1">
    <citation type="submission" date="2013-12" db="EMBL/GenBank/DDBJ databases">
        <title>The Genome Sequence of Aphanomyces astaci APO3.</title>
        <authorList>
            <consortium name="The Broad Institute Genomics Platform"/>
            <person name="Russ C."/>
            <person name="Tyler B."/>
            <person name="van West P."/>
            <person name="Dieguez-Uribeondo J."/>
            <person name="Young S.K."/>
            <person name="Zeng Q."/>
            <person name="Gargeya S."/>
            <person name="Fitzgerald M."/>
            <person name="Abouelleil A."/>
            <person name="Alvarado L."/>
            <person name="Chapman S.B."/>
            <person name="Gainer-Dewar J."/>
            <person name="Goldberg J."/>
            <person name="Griggs A."/>
            <person name="Gujja S."/>
            <person name="Hansen M."/>
            <person name="Howarth C."/>
            <person name="Imamovic A."/>
            <person name="Ireland A."/>
            <person name="Larimer J."/>
            <person name="McCowan C."/>
            <person name="Murphy C."/>
            <person name="Pearson M."/>
            <person name="Poon T.W."/>
            <person name="Priest M."/>
            <person name="Roberts A."/>
            <person name="Saif S."/>
            <person name="Shea T."/>
            <person name="Sykes S."/>
            <person name="Wortman J."/>
            <person name="Nusbaum C."/>
            <person name="Birren B."/>
        </authorList>
    </citation>
    <scope>NUCLEOTIDE SEQUENCE [LARGE SCALE GENOMIC DNA]</scope>
    <source>
        <strain evidence="1">APO3</strain>
    </source>
</reference>
<dbReference type="RefSeq" id="XP_009832220.1">
    <property type="nucleotide sequence ID" value="XM_009833918.1"/>
</dbReference>
<accession>W4GHY9</accession>
<evidence type="ECO:0000313" key="1">
    <source>
        <dbReference type="EMBL" id="ETV78639.1"/>
    </source>
</evidence>
<dbReference type="EMBL" id="KI913130">
    <property type="protein sequence ID" value="ETV78639.1"/>
    <property type="molecule type" value="Genomic_DNA"/>
</dbReference>
<dbReference type="AlphaFoldDB" id="W4GHY9"/>
<protein>
    <submittedName>
        <fullName evidence="1">Uncharacterized protein</fullName>
    </submittedName>
</protein>
<name>W4GHY9_APHAT</name>
<dbReference type="GeneID" id="20810125"/>
<organism evidence="1">
    <name type="scientific">Aphanomyces astaci</name>
    <name type="common">Crayfish plague agent</name>
    <dbReference type="NCBI Taxonomy" id="112090"/>
    <lineage>
        <taxon>Eukaryota</taxon>
        <taxon>Sar</taxon>
        <taxon>Stramenopiles</taxon>
        <taxon>Oomycota</taxon>
        <taxon>Saprolegniomycetes</taxon>
        <taxon>Saprolegniales</taxon>
        <taxon>Verrucalvaceae</taxon>
        <taxon>Aphanomyces</taxon>
    </lineage>
</organism>
<sequence length="221" mass="25004">MSAEQRCQPRPTYYRCWISSRVNSVSHPRQLQCPAKSFFTLIASTSHHHNDHSHVRAILDDCRSHHRVQANHHTDPSSDCTHQPPLCTTLVGSMKFDNEHIGLPFLESSAYLHSTDPYDVDAPRSTSNAVERSHFRVRIVTAKGHVPVPAIRYTVRENPGISIDVLSSITPERVRRQAVMLNFSSCQCGLNAVTLLVFRHGFVKQTTSRSDGRQYSRRVGH</sequence>